<dbReference type="AlphaFoldDB" id="A0A2X1H2R5"/>
<reference evidence="1 2" key="1">
    <citation type="submission" date="2018-06" db="EMBL/GenBank/DDBJ databases">
        <authorList>
            <consortium name="Pathogen Informatics"/>
            <person name="Doyle S."/>
        </authorList>
    </citation>
    <scope>NUCLEOTIDE SEQUENCE [LARGE SCALE GENOMIC DNA]</scope>
    <source>
        <strain evidence="1 2">NCTC11546</strain>
    </source>
</reference>
<gene>
    <name evidence="1" type="ORF">NCTC11546_00086</name>
</gene>
<sequence>MDKKIIFTGRNMNWLIFKGRLEYYTINSGRITQGVKTEQLLSNRLLLKEIIQNGF</sequence>
<dbReference type="Proteomes" id="UP000249891">
    <property type="component" value="Unassembled WGS sequence"/>
</dbReference>
<proteinExistence type="predicted"/>
<dbReference type="EMBL" id="UARG01000012">
    <property type="protein sequence ID" value="SPV25494.1"/>
    <property type="molecule type" value="Genomic_DNA"/>
</dbReference>
<protein>
    <submittedName>
        <fullName evidence="1">Uncharacterized protein</fullName>
    </submittedName>
</protein>
<evidence type="ECO:0000313" key="1">
    <source>
        <dbReference type="EMBL" id="SPV25494.1"/>
    </source>
</evidence>
<organism evidence="1 2">
    <name type="scientific">Capnocytophaga ochracea</name>
    <dbReference type="NCBI Taxonomy" id="1018"/>
    <lineage>
        <taxon>Bacteria</taxon>
        <taxon>Pseudomonadati</taxon>
        <taxon>Bacteroidota</taxon>
        <taxon>Flavobacteriia</taxon>
        <taxon>Flavobacteriales</taxon>
        <taxon>Flavobacteriaceae</taxon>
        <taxon>Capnocytophaga</taxon>
    </lineage>
</organism>
<evidence type="ECO:0000313" key="2">
    <source>
        <dbReference type="Proteomes" id="UP000249891"/>
    </source>
</evidence>
<name>A0A2X1H2R5_CAPOC</name>
<accession>A0A2X1H2R5</accession>